<dbReference type="Proteomes" id="UP000199550">
    <property type="component" value="Unassembled WGS sequence"/>
</dbReference>
<organism evidence="1 2">
    <name type="scientific">Loktanella salsilacus</name>
    <dbReference type="NCBI Taxonomy" id="195913"/>
    <lineage>
        <taxon>Bacteria</taxon>
        <taxon>Pseudomonadati</taxon>
        <taxon>Pseudomonadota</taxon>
        <taxon>Alphaproteobacteria</taxon>
        <taxon>Rhodobacterales</taxon>
        <taxon>Roseobacteraceae</taxon>
        <taxon>Loktanella</taxon>
    </lineage>
</organism>
<keyword evidence="2" id="KW-1185">Reference proteome</keyword>
<dbReference type="AlphaFoldDB" id="A0A1I4I3R8"/>
<reference evidence="1 2" key="1">
    <citation type="submission" date="2016-10" db="EMBL/GenBank/DDBJ databases">
        <authorList>
            <person name="de Groot N.N."/>
        </authorList>
    </citation>
    <scope>NUCLEOTIDE SEQUENCE [LARGE SCALE GENOMIC DNA]</scope>
    <source>
        <strain evidence="1 2">DSM 16199</strain>
    </source>
</reference>
<proteinExistence type="predicted"/>
<protein>
    <recommendedName>
        <fullName evidence="3">Restriction endonuclease</fullName>
    </recommendedName>
</protein>
<evidence type="ECO:0008006" key="3">
    <source>
        <dbReference type="Google" id="ProtNLM"/>
    </source>
</evidence>
<evidence type="ECO:0000313" key="2">
    <source>
        <dbReference type="Proteomes" id="UP000199550"/>
    </source>
</evidence>
<sequence length="344" mass="39267">MTAAEFEAILETVAERLNRDVTADKSMHKPAIFEAQVRHRISERLVELGFDPALDEQVQAFPDIVIGNFGVEVKATESDSWRCIANSVSEGKRSAAVDNIYIMYGKMGGTPQVRFADYGDSIIHVRTSHVPRFEIEIGSERSLFDQIGTTYEDFRKLDMHDKMTHIREYARGRLNEGERLWWLEDKPEDEQTHTLSMEIRLYMDLPQDEKRAIRAEAVLLCPQVCGGGRQRRKYTDPVSYMMSYRGVLCPQARDLFSAGSVAGPARGGHYVERSIMAIQDEMREAAAYLEPALFVEYWGSDVPPDQRIIEWLKRADVYAVDFTPSQNLFLTEQRIEQSKNVSGV</sequence>
<gene>
    <name evidence="1" type="ORF">SAMN04488004_12240</name>
</gene>
<evidence type="ECO:0000313" key="1">
    <source>
        <dbReference type="EMBL" id="SFL48995.1"/>
    </source>
</evidence>
<dbReference type="RefSeq" id="WP_090191096.1">
    <property type="nucleotide sequence ID" value="NZ_FOTF01000022.1"/>
</dbReference>
<dbReference type="OrthoDB" id="9777312at2"/>
<name>A0A1I4I3R8_9RHOB</name>
<dbReference type="EMBL" id="FOTF01000022">
    <property type="protein sequence ID" value="SFL48995.1"/>
    <property type="molecule type" value="Genomic_DNA"/>
</dbReference>
<accession>A0A1I4I3R8</accession>